<evidence type="ECO:0000313" key="2">
    <source>
        <dbReference type="Proteomes" id="UP000597301"/>
    </source>
</evidence>
<evidence type="ECO:0008006" key="3">
    <source>
        <dbReference type="Google" id="ProtNLM"/>
    </source>
</evidence>
<protein>
    <recommendedName>
        <fullName evidence="3">PEP-CTERM/exosortase system-associated acyltransferase</fullName>
    </recommendedName>
</protein>
<dbReference type="RefSeq" id="WP_188639304.1">
    <property type="nucleotide sequence ID" value="NZ_BMHM01000003.1"/>
</dbReference>
<accession>A0ABQ1P1E8</accession>
<comment type="caution">
    <text evidence="1">The sequence shown here is derived from an EMBL/GenBank/DDBJ whole genome shotgun (WGS) entry which is preliminary data.</text>
</comment>
<evidence type="ECO:0000313" key="1">
    <source>
        <dbReference type="EMBL" id="GGC89284.1"/>
    </source>
</evidence>
<reference evidence="2" key="1">
    <citation type="journal article" date="2019" name="Int. J. Syst. Evol. Microbiol.">
        <title>The Global Catalogue of Microorganisms (GCM) 10K type strain sequencing project: providing services to taxonomists for standard genome sequencing and annotation.</title>
        <authorList>
            <consortium name="The Broad Institute Genomics Platform"/>
            <consortium name="The Broad Institute Genome Sequencing Center for Infectious Disease"/>
            <person name="Wu L."/>
            <person name="Ma J."/>
        </authorList>
    </citation>
    <scope>NUCLEOTIDE SEQUENCE [LARGE SCALE GENOMIC DNA]</scope>
    <source>
        <strain evidence="2">CGMCC 1.15122</strain>
    </source>
</reference>
<dbReference type="Gene3D" id="3.40.630.30">
    <property type="match status" value="1"/>
</dbReference>
<proteinExistence type="predicted"/>
<dbReference type="Pfam" id="PF13444">
    <property type="entry name" value="Acetyltransf_5"/>
    <property type="match status" value="1"/>
</dbReference>
<dbReference type="InterPro" id="IPR016181">
    <property type="entry name" value="Acyl_CoA_acyltransferase"/>
</dbReference>
<keyword evidence="2" id="KW-1185">Reference proteome</keyword>
<sequence length="260" mass="29403">MVITTITPPITTPEILTDTTFSPTFFNDHFTLIIAQTEDEQHRAFALRHTVFIEELNYDIGTSSELNIEHDEHDQHSLLCLLHHKATGIDVGCVRIVLIDPSVEQKERGLPLEDYYPAHLFIADTHPHYFPASTVCEVSRLAVHPTARKKNKDIQSPYDSIKESPALLSLSLFLAATAMVGLSQRYHVFAMLEPRFSRLLKASGLHFYQVGGVINYCGSRAPYYIDQRVAEESLPIKIKPLYQTIKLQLEAQLPLTSPLH</sequence>
<dbReference type="InterPro" id="IPR022484">
    <property type="entry name" value="PEP-CTERM/exosrtase_acylTfrase"/>
</dbReference>
<dbReference type="EMBL" id="BMHM01000003">
    <property type="protein sequence ID" value="GGC89284.1"/>
    <property type="molecule type" value="Genomic_DNA"/>
</dbReference>
<dbReference type="Proteomes" id="UP000597301">
    <property type="component" value="Unassembled WGS sequence"/>
</dbReference>
<gene>
    <name evidence="1" type="ORF">GCM10011382_19430</name>
</gene>
<name>A0ABQ1P1E8_9GAMM</name>
<dbReference type="NCBIfam" id="TIGR03694">
    <property type="entry name" value="exosort_acyl"/>
    <property type="match status" value="1"/>
</dbReference>
<dbReference type="SUPFAM" id="SSF55729">
    <property type="entry name" value="Acyl-CoA N-acyltransferases (Nat)"/>
    <property type="match status" value="1"/>
</dbReference>
<organism evidence="1 2">
    <name type="scientific">Vreelandella lutescens</name>
    <dbReference type="NCBI Taxonomy" id="1602943"/>
    <lineage>
        <taxon>Bacteria</taxon>
        <taxon>Pseudomonadati</taxon>
        <taxon>Pseudomonadota</taxon>
        <taxon>Gammaproteobacteria</taxon>
        <taxon>Oceanospirillales</taxon>
        <taxon>Halomonadaceae</taxon>
        <taxon>Vreelandella</taxon>
    </lineage>
</organism>